<evidence type="ECO:0000256" key="12">
    <source>
        <dbReference type="ARBA" id="ARBA00023180"/>
    </source>
</evidence>
<dbReference type="OrthoDB" id="1066093at2759"/>
<keyword evidence="4" id="KW-1003">Cell membrane</keyword>
<gene>
    <name evidence="14" type="ORF">FNV43_RR01373</name>
</gene>
<dbReference type="Gene3D" id="3.80.10.10">
    <property type="entry name" value="Ribonuclease Inhibitor"/>
    <property type="match status" value="3"/>
</dbReference>
<dbReference type="PANTHER" id="PTHR48061:SF12">
    <property type="entry name" value="DISEASE RESISTANCE LIKE PROTEIN"/>
    <property type="match status" value="1"/>
</dbReference>
<evidence type="ECO:0000256" key="7">
    <source>
        <dbReference type="ARBA" id="ARBA00022729"/>
    </source>
</evidence>
<dbReference type="GO" id="GO:0005886">
    <property type="term" value="C:plasma membrane"/>
    <property type="evidence" value="ECO:0007669"/>
    <property type="project" value="UniProtKB-SubCell"/>
</dbReference>
<evidence type="ECO:0000256" key="3">
    <source>
        <dbReference type="ARBA" id="ARBA00009592"/>
    </source>
</evidence>
<organism evidence="14 15">
    <name type="scientific">Rhamnella rubrinervis</name>
    <dbReference type="NCBI Taxonomy" id="2594499"/>
    <lineage>
        <taxon>Eukaryota</taxon>
        <taxon>Viridiplantae</taxon>
        <taxon>Streptophyta</taxon>
        <taxon>Embryophyta</taxon>
        <taxon>Tracheophyta</taxon>
        <taxon>Spermatophyta</taxon>
        <taxon>Magnoliopsida</taxon>
        <taxon>eudicotyledons</taxon>
        <taxon>Gunneridae</taxon>
        <taxon>Pentapetalae</taxon>
        <taxon>rosids</taxon>
        <taxon>fabids</taxon>
        <taxon>Rosales</taxon>
        <taxon>Rhamnaceae</taxon>
        <taxon>rhamnoid group</taxon>
        <taxon>Rhamneae</taxon>
        <taxon>Rhamnella</taxon>
    </lineage>
</organism>
<comment type="caution">
    <text evidence="14">The sequence shown here is derived from an EMBL/GenBank/DDBJ whole genome shotgun (WGS) entry which is preliminary data.</text>
</comment>
<comment type="subcellular location">
    <subcellularLocation>
        <location evidence="1">Cell membrane</location>
    </subcellularLocation>
    <subcellularLocation>
        <location evidence="2">Membrane</location>
        <topology evidence="2">Single-pass type I membrane protein</topology>
    </subcellularLocation>
</comment>
<evidence type="ECO:0000256" key="1">
    <source>
        <dbReference type="ARBA" id="ARBA00004236"/>
    </source>
</evidence>
<evidence type="ECO:0000256" key="10">
    <source>
        <dbReference type="ARBA" id="ARBA00023136"/>
    </source>
</evidence>
<dbReference type="Proteomes" id="UP000796880">
    <property type="component" value="Unassembled WGS sequence"/>
</dbReference>
<sequence length="592" mass="67391">MMKSISLQHPPIIFYLTIFISCYGVYVSCTPNVSTTSSAFKCLPHRSTTLLQFKQEFSLQKPEFSFQKPNFSSYYYSFPDYDDFGHPRMKFGEEGKDCCSWDGVTCDVKTGQVVGLNLSYSWLQGPLRSNSRLFKLRQLQQVNLSFNNFSFCQIPTEFGQLSRLTYLVLSYSMFSGKIPSEISYLTNMAYLDLSFFCEVWTQDQLEHLVLSNNGIEGRIPKWFWAMAKKKLDFLDLSGNKLQGSLNAPPLFTSFFDISENNLSGKIHPSFRNWTNLKVLDMSENNFSGTIPQWLCIFGTSLEILNLYGNNFHGSLPQMFTNGSMLNLKTLDLSDNQLQGKVLQFLRNCSKLQVLNLEHNQISDTFPFCGSLPSEYFINWVAMIQAPYENKVQLRYMQDMYWEKYYPSSIIVVKKGLKMKLVRIPTTFICIDLSSNRFDGEIPSSIVNLRDLVVLNLSSNSFNGSIPLSLGNIRELESLDLSKNKLSGRIPQQLTDLTFLEYLNLSQNQLTGPIPRGRQLDTFSSSCFEENPGLCGRPLSRSSENAVPPIFQQEKEVESEVGFTWKPVVVGYGFGIVVGFIVGHVALSQRRPT</sequence>
<keyword evidence="5" id="KW-0433">Leucine-rich repeat</keyword>
<dbReference type="PANTHER" id="PTHR48061">
    <property type="entry name" value="LEUCINE-RICH REPEAT RECEPTOR PROTEIN KINASE EMS1-LIKE-RELATED"/>
    <property type="match status" value="1"/>
</dbReference>
<keyword evidence="12" id="KW-0325">Glycoprotein</keyword>
<accession>A0A8K0HSF4</accession>
<dbReference type="PROSITE" id="PS51450">
    <property type="entry name" value="LRR"/>
    <property type="match status" value="2"/>
</dbReference>
<dbReference type="FunFam" id="3.80.10.10:FF:000383">
    <property type="entry name" value="Leucine-rich repeat receptor protein kinase EMS1"/>
    <property type="match status" value="1"/>
</dbReference>
<evidence type="ECO:0000256" key="5">
    <source>
        <dbReference type="ARBA" id="ARBA00022614"/>
    </source>
</evidence>
<evidence type="ECO:0008006" key="16">
    <source>
        <dbReference type="Google" id="ProtNLM"/>
    </source>
</evidence>
<evidence type="ECO:0000256" key="6">
    <source>
        <dbReference type="ARBA" id="ARBA00022692"/>
    </source>
</evidence>
<dbReference type="InterPro" id="IPR032675">
    <property type="entry name" value="LRR_dom_sf"/>
</dbReference>
<feature type="transmembrane region" description="Helical" evidence="13">
    <location>
        <begin position="12"/>
        <end position="28"/>
    </location>
</feature>
<keyword evidence="11" id="KW-0675">Receptor</keyword>
<dbReference type="FunFam" id="3.80.10.10:FF:000213">
    <property type="entry name" value="Tyrosine-sulfated glycopeptide receptor 1"/>
    <property type="match status" value="1"/>
</dbReference>
<name>A0A8K0HSF4_9ROSA</name>
<evidence type="ECO:0000256" key="13">
    <source>
        <dbReference type="SAM" id="Phobius"/>
    </source>
</evidence>
<dbReference type="PROSITE" id="PS51257">
    <property type="entry name" value="PROKAR_LIPOPROTEIN"/>
    <property type="match status" value="1"/>
</dbReference>
<keyword evidence="9 13" id="KW-1133">Transmembrane helix</keyword>
<evidence type="ECO:0000313" key="15">
    <source>
        <dbReference type="Proteomes" id="UP000796880"/>
    </source>
</evidence>
<dbReference type="InterPro" id="IPR001611">
    <property type="entry name" value="Leu-rich_rpt"/>
</dbReference>
<evidence type="ECO:0000256" key="2">
    <source>
        <dbReference type="ARBA" id="ARBA00004479"/>
    </source>
</evidence>
<keyword evidence="8" id="KW-0677">Repeat</keyword>
<keyword evidence="15" id="KW-1185">Reference proteome</keyword>
<feature type="transmembrane region" description="Helical" evidence="13">
    <location>
        <begin position="568"/>
        <end position="586"/>
    </location>
</feature>
<dbReference type="PRINTS" id="PR00019">
    <property type="entry name" value="LEURICHRPT"/>
</dbReference>
<dbReference type="SUPFAM" id="SSF52058">
    <property type="entry name" value="L domain-like"/>
    <property type="match status" value="2"/>
</dbReference>
<reference evidence="14" key="1">
    <citation type="submission" date="2020-03" db="EMBL/GenBank/DDBJ databases">
        <title>A high-quality chromosome-level genome assembly of a woody plant with both climbing and erect habits, Rhamnella rubrinervis.</title>
        <authorList>
            <person name="Lu Z."/>
            <person name="Yang Y."/>
            <person name="Zhu X."/>
            <person name="Sun Y."/>
        </authorList>
    </citation>
    <scope>NUCLEOTIDE SEQUENCE</scope>
    <source>
        <strain evidence="14">BYM</strain>
        <tissue evidence="14">Leaf</tissue>
    </source>
</reference>
<keyword evidence="7" id="KW-0732">Signal</keyword>
<proteinExistence type="inferred from homology"/>
<evidence type="ECO:0000256" key="4">
    <source>
        <dbReference type="ARBA" id="ARBA00022475"/>
    </source>
</evidence>
<evidence type="ECO:0000256" key="8">
    <source>
        <dbReference type="ARBA" id="ARBA00022737"/>
    </source>
</evidence>
<dbReference type="InterPro" id="IPR046956">
    <property type="entry name" value="RLP23-like"/>
</dbReference>
<evidence type="ECO:0000256" key="9">
    <source>
        <dbReference type="ARBA" id="ARBA00022989"/>
    </source>
</evidence>
<keyword evidence="6 13" id="KW-0812">Transmembrane</keyword>
<dbReference type="Pfam" id="PF13855">
    <property type="entry name" value="LRR_8"/>
    <property type="match status" value="1"/>
</dbReference>
<dbReference type="AlphaFoldDB" id="A0A8K0HSF4"/>
<dbReference type="Pfam" id="PF00560">
    <property type="entry name" value="LRR_1"/>
    <property type="match status" value="7"/>
</dbReference>
<dbReference type="EMBL" id="VOIH02000001">
    <property type="protein sequence ID" value="KAF3456719.1"/>
    <property type="molecule type" value="Genomic_DNA"/>
</dbReference>
<keyword evidence="10 13" id="KW-0472">Membrane</keyword>
<comment type="similarity">
    <text evidence="3">Belongs to the RLP family.</text>
</comment>
<protein>
    <recommendedName>
        <fullName evidence="16">Leucine-rich repeat-containing N-terminal plant-type domain-containing protein</fullName>
    </recommendedName>
</protein>
<evidence type="ECO:0000256" key="11">
    <source>
        <dbReference type="ARBA" id="ARBA00023170"/>
    </source>
</evidence>
<evidence type="ECO:0000313" key="14">
    <source>
        <dbReference type="EMBL" id="KAF3456719.1"/>
    </source>
</evidence>